<dbReference type="Pfam" id="PF02661">
    <property type="entry name" value="Fic"/>
    <property type="match status" value="1"/>
</dbReference>
<dbReference type="Gene3D" id="1.10.3290.10">
    <property type="entry name" value="Fido-like domain"/>
    <property type="match status" value="1"/>
</dbReference>
<keyword evidence="3" id="KW-1185">Reference proteome</keyword>
<sequence length="244" mass="28569">MERNLLDTLKYEKNNKISGGIYHKLQVEFTYNSNHIEGSKLSEEQTRLIFETNTVGLDSANSSLNVDDIIETLNHFHAIDKIIDLYDEALTEEFIKNLHKMLKSGTSDSKKDWFDVGEYKAYPNEVGGYETALPEDVPHEMKKLLDSYEKREAKTIEDIIDFHYNFEKIHPFQDGNGRVGRLIILKECLKNDLVPFIIGEDLKFFYYRGLANYKKEKGFLVDTCLSAQDRFKRYLDYFKISYNK</sequence>
<protein>
    <submittedName>
        <fullName evidence="2">Fic family protein</fullName>
    </submittedName>
</protein>
<gene>
    <name evidence="2" type="ORF">PV361_04465</name>
</gene>
<feature type="domain" description="Fido" evidence="1">
    <location>
        <begin position="90"/>
        <end position="240"/>
    </location>
</feature>
<accession>A0ABU7X9K7</accession>
<dbReference type="SUPFAM" id="SSF140931">
    <property type="entry name" value="Fic-like"/>
    <property type="match status" value="1"/>
</dbReference>
<dbReference type="EMBL" id="JARBCY010000031">
    <property type="protein sequence ID" value="MEF3317954.1"/>
    <property type="molecule type" value="Genomic_DNA"/>
</dbReference>
<dbReference type="PANTHER" id="PTHR13504:SF38">
    <property type="entry name" value="FIDO DOMAIN-CONTAINING PROTEIN"/>
    <property type="match status" value="1"/>
</dbReference>
<dbReference type="RefSeq" id="WP_332087123.1">
    <property type="nucleotide sequence ID" value="NZ_JARBCY010000031.1"/>
</dbReference>
<dbReference type="InterPro" id="IPR040198">
    <property type="entry name" value="Fido_containing"/>
</dbReference>
<organism evidence="2 3">
    <name type="scientific">Peptoniphilus grossensis</name>
    <dbReference type="NCBI Taxonomy" id="1465756"/>
    <lineage>
        <taxon>Bacteria</taxon>
        <taxon>Bacillati</taxon>
        <taxon>Bacillota</taxon>
        <taxon>Tissierellia</taxon>
        <taxon>Tissierellales</taxon>
        <taxon>Peptoniphilaceae</taxon>
        <taxon>Peptoniphilus</taxon>
    </lineage>
</organism>
<dbReference type="InterPro" id="IPR003812">
    <property type="entry name" value="Fido"/>
</dbReference>
<dbReference type="PROSITE" id="PS51459">
    <property type="entry name" value="FIDO"/>
    <property type="match status" value="1"/>
</dbReference>
<dbReference type="InterPro" id="IPR036597">
    <property type="entry name" value="Fido-like_dom_sf"/>
</dbReference>
<name>A0ABU7X9K7_9FIRM</name>
<proteinExistence type="predicted"/>
<evidence type="ECO:0000313" key="3">
    <source>
        <dbReference type="Proteomes" id="UP001328425"/>
    </source>
</evidence>
<evidence type="ECO:0000259" key="1">
    <source>
        <dbReference type="PROSITE" id="PS51459"/>
    </source>
</evidence>
<reference evidence="2 3" key="1">
    <citation type="submission" date="2022-11" db="EMBL/GenBank/DDBJ databases">
        <title>The First Case of Preauricular Fistular Abscess Caused by Peptoniphilus grossensis.</title>
        <authorList>
            <person name="Byun J.-H."/>
        </authorList>
    </citation>
    <scope>NUCLEOTIDE SEQUENCE [LARGE SCALE GENOMIC DNA]</scope>
    <source>
        <strain evidence="2 3">GYB008</strain>
    </source>
</reference>
<dbReference type="Proteomes" id="UP001328425">
    <property type="component" value="Unassembled WGS sequence"/>
</dbReference>
<evidence type="ECO:0000313" key="2">
    <source>
        <dbReference type="EMBL" id="MEF3317954.1"/>
    </source>
</evidence>
<comment type="caution">
    <text evidence="2">The sequence shown here is derived from an EMBL/GenBank/DDBJ whole genome shotgun (WGS) entry which is preliminary data.</text>
</comment>
<dbReference type="PANTHER" id="PTHR13504">
    <property type="entry name" value="FIDO DOMAIN-CONTAINING PROTEIN DDB_G0283145"/>
    <property type="match status" value="1"/>
</dbReference>